<keyword evidence="4" id="KW-1185">Reference proteome</keyword>
<sequence length="474" mass="52238">MLKAIPPLLRDRSATSRVAALSVVMVLLSGCASTLAPHNQPTGTIPADRGYHSGIAKPSPSPESVLVGLSFSGGGTRAAALAYGVMEELAKTKTTVNGKSVRALDLVEHISAVSGGSYPAAYYGLFGDRLFEDFEAKFLKRDIQGEIADAVMSPTNLVRMTSPYFGRSDVTAEFLDQALFEGKTFADMEHAVRVQGRPFVVINATDIARTSRFEFTQDLFDLLCSDLGSYKVSRAVAASSAVPVVFSPITLRNYASQCKTGIEKKPPADMAKRDVAIRRRALLADIQAYRDEKQRKYIHLLDGGLADNLGLRFMLDKLTLDSATELSDRYGRPRLRRIVQIVVNAQVRPVFPELDHKAEVPTLRAITFSIANTVDRFSVETLAYARSSMEEAAKALTEKQREQGDSTGDDVQVTLIEIAFDNLEDRAEREYFNALETSFNLPPEAVDKLREVGARLLRQSPEYQKLLSELPHLR</sequence>
<dbReference type="Pfam" id="PF01734">
    <property type="entry name" value="Patatin"/>
    <property type="match status" value="1"/>
</dbReference>
<gene>
    <name evidence="3" type="ORF">SAMN05660284_00038</name>
</gene>
<organism evidence="3 4">
    <name type="scientific">Formivibrio citricus</name>
    <dbReference type="NCBI Taxonomy" id="83765"/>
    <lineage>
        <taxon>Bacteria</taxon>
        <taxon>Pseudomonadati</taxon>
        <taxon>Pseudomonadota</taxon>
        <taxon>Betaproteobacteria</taxon>
        <taxon>Neisseriales</taxon>
        <taxon>Chitinibacteraceae</taxon>
        <taxon>Formivibrio</taxon>
    </lineage>
</organism>
<dbReference type="EMBL" id="FOVE01000001">
    <property type="protein sequence ID" value="SFM94046.1"/>
    <property type="molecule type" value="Genomic_DNA"/>
</dbReference>
<evidence type="ECO:0000256" key="1">
    <source>
        <dbReference type="ARBA" id="ARBA00023098"/>
    </source>
</evidence>
<dbReference type="Proteomes" id="UP000242869">
    <property type="component" value="Unassembled WGS sequence"/>
</dbReference>
<dbReference type="InterPro" id="IPR016035">
    <property type="entry name" value="Acyl_Trfase/lysoPLipase"/>
</dbReference>
<dbReference type="RefSeq" id="WP_091189446.1">
    <property type="nucleotide sequence ID" value="NZ_FOVE01000001.1"/>
</dbReference>
<protein>
    <submittedName>
        <fullName evidence="3">NTE family protein</fullName>
    </submittedName>
</protein>
<evidence type="ECO:0000313" key="4">
    <source>
        <dbReference type="Proteomes" id="UP000242869"/>
    </source>
</evidence>
<dbReference type="OrthoDB" id="8541087at2"/>
<keyword evidence="1" id="KW-0443">Lipid metabolism</keyword>
<dbReference type="Gene3D" id="3.40.1090.10">
    <property type="entry name" value="Cytosolic phospholipase A2 catalytic domain"/>
    <property type="match status" value="1"/>
</dbReference>
<name>A0A1I4UYN4_9NEIS</name>
<reference evidence="4" key="1">
    <citation type="submission" date="2016-10" db="EMBL/GenBank/DDBJ databases">
        <authorList>
            <person name="Varghese N."/>
            <person name="Submissions S."/>
        </authorList>
    </citation>
    <scope>NUCLEOTIDE SEQUENCE [LARGE SCALE GENOMIC DNA]</scope>
    <source>
        <strain evidence="4">DSM 6150</strain>
    </source>
</reference>
<evidence type="ECO:0000259" key="2">
    <source>
        <dbReference type="Pfam" id="PF01734"/>
    </source>
</evidence>
<dbReference type="GO" id="GO:0006629">
    <property type="term" value="P:lipid metabolic process"/>
    <property type="evidence" value="ECO:0007669"/>
    <property type="project" value="UniProtKB-KW"/>
</dbReference>
<dbReference type="STRING" id="83765.SAMN05660284_00038"/>
<dbReference type="AlphaFoldDB" id="A0A1I4UYN4"/>
<dbReference type="SUPFAM" id="SSF52151">
    <property type="entry name" value="FabD/lysophospholipase-like"/>
    <property type="match status" value="1"/>
</dbReference>
<feature type="domain" description="PNPLA" evidence="2">
    <location>
        <begin position="69"/>
        <end position="312"/>
    </location>
</feature>
<dbReference type="InterPro" id="IPR002641">
    <property type="entry name" value="PNPLA_dom"/>
</dbReference>
<evidence type="ECO:0000313" key="3">
    <source>
        <dbReference type="EMBL" id="SFM94046.1"/>
    </source>
</evidence>
<accession>A0A1I4UYN4</accession>
<dbReference type="PROSITE" id="PS51257">
    <property type="entry name" value="PROKAR_LIPOPROTEIN"/>
    <property type="match status" value="1"/>
</dbReference>
<proteinExistence type="predicted"/>